<sequence length="249" mass="27226">MRIDHDIHINDMAAASRYETHAHDHEALLSYAASGSCTQLIGPRLWTVLPAHAVWIPAGTPHAVAAGPRGCRLRTVRFPLPVPDDLPATPCVIEVSPFLAALIAELGEAGGDEHRRRAALRFLIHDALARSPLLDLSLPRVSDPRLLRVTDALQADPSDRRSLTAWAQLADMSRRSFIRKFQAETEMGLQEWQRRLRVLMARQMLADGASVTETALSLGYATPSAFIAMIRRELGTTPGQLFAAGPPAP</sequence>
<dbReference type="PANTHER" id="PTHR11019:SF199">
    <property type="entry name" value="HTH-TYPE TRANSCRIPTIONAL REGULATOR NIMR"/>
    <property type="match status" value="1"/>
</dbReference>
<dbReference type="Pfam" id="PF12833">
    <property type="entry name" value="HTH_18"/>
    <property type="match status" value="1"/>
</dbReference>
<dbReference type="SUPFAM" id="SSF51182">
    <property type="entry name" value="RmlC-like cupins"/>
    <property type="match status" value="1"/>
</dbReference>
<keyword evidence="2" id="KW-0238">DNA-binding</keyword>
<dbReference type="PANTHER" id="PTHR11019">
    <property type="entry name" value="HTH-TYPE TRANSCRIPTIONAL REGULATOR NIMR"/>
    <property type="match status" value="1"/>
</dbReference>
<evidence type="ECO:0000259" key="4">
    <source>
        <dbReference type="PROSITE" id="PS01124"/>
    </source>
</evidence>
<dbReference type="PROSITE" id="PS01124">
    <property type="entry name" value="HTH_ARAC_FAMILY_2"/>
    <property type="match status" value="1"/>
</dbReference>
<protein>
    <submittedName>
        <fullName evidence="5">AraC family transcriptional regulator</fullName>
    </submittedName>
</protein>
<organism evidence="5 6">
    <name type="scientific">Lysobacter yangpyeongensis</name>
    <dbReference type="NCBI Taxonomy" id="346182"/>
    <lineage>
        <taxon>Bacteria</taxon>
        <taxon>Pseudomonadati</taxon>
        <taxon>Pseudomonadota</taxon>
        <taxon>Gammaproteobacteria</taxon>
        <taxon>Lysobacterales</taxon>
        <taxon>Lysobacteraceae</taxon>
        <taxon>Lysobacter</taxon>
    </lineage>
</organism>
<keyword evidence="1" id="KW-0805">Transcription regulation</keyword>
<accession>A0ABW0SMR1</accession>
<proteinExistence type="predicted"/>
<evidence type="ECO:0000313" key="5">
    <source>
        <dbReference type="EMBL" id="MFC5570166.1"/>
    </source>
</evidence>
<evidence type="ECO:0000256" key="2">
    <source>
        <dbReference type="ARBA" id="ARBA00023125"/>
    </source>
</evidence>
<evidence type="ECO:0000313" key="6">
    <source>
        <dbReference type="Proteomes" id="UP001596036"/>
    </source>
</evidence>
<dbReference type="InterPro" id="IPR011051">
    <property type="entry name" value="RmlC_Cupin_sf"/>
</dbReference>
<dbReference type="InterPro" id="IPR018062">
    <property type="entry name" value="HTH_AraC-typ_CS"/>
</dbReference>
<keyword evidence="3" id="KW-0804">Transcription</keyword>
<name>A0ABW0SMR1_9GAMM</name>
<dbReference type="SMART" id="SM00342">
    <property type="entry name" value="HTH_ARAC"/>
    <property type="match status" value="1"/>
</dbReference>
<dbReference type="InterPro" id="IPR003313">
    <property type="entry name" value="AraC-bd"/>
</dbReference>
<dbReference type="Proteomes" id="UP001596036">
    <property type="component" value="Unassembled WGS sequence"/>
</dbReference>
<dbReference type="InterPro" id="IPR018060">
    <property type="entry name" value="HTH_AraC"/>
</dbReference>
<evidence type="ECO:0000256" key="1">
    <source>
        <dbReference type="ARBA" id="ARBA00023015"/>
    </source>
</evidence>
<dbReference type="Gene3D" id="1.10.10.60">
    <property type="entry name" value="Homeodomain-like"/>
    <property type="match status" value="1"/>
</dbReference>
<dbReference type="PROSITE" id="PS00041">
    <property type="entry name" value="HTH_ARAC_FAMILY_1"/>
    <property type="match status" value="1"/>
</dbReference>
<gene>
    <name evidence="5" type="ORF">ACFPN1_08860</name>
</gene>
<dbReference type="RefSeq" id="WP_386754518.1">
    <property type="nucleotide sequence ID" value="NZ_JBHSNM010000002.1"/>
</dbReference>
<dbReference type="InterPro" id="IPR009057">
    <property type="entry name" value="Homeodomain-like_sf"/>
</dbReference>
<dbReference type="EMBL" id="JBHSNM010000002">
    <property type="protein sequence ID" value="MFC5570166.1"/>
    <property type="molecule type" value="Genomic_DNA"/>
</dbReference>
<comment type="caution">
    <text evidence="5">The sequence shown here is derived from an EMBL/GenBank/DDBJ whole genome shotgun (WGS) entry which is preliminary data.</text>
</comment>
<dbReference type="Gene3D" id="2.60.120.10">
    <property type="entry name" value="Jelly Rolls"/>
    <property type="match status" value="1"/>
</dbReference>
<dbReference type="SUPFAM" id="SSF46689">
    <property type="entry name" value="Homeodomain-like"/>
    <property type="match status" value="1"/>
</dbReference>
<evidence type="ECO:0000256" key="3">
    <source>
        <dbReference type="ARBA" id="ARBA00023163"/>
    </source>
</evidence>
<keyword evidence="6" id="KW-1185">Reference proteome</keyword>
<dbReference type="InterPro" id="IPR014710">
    <property type="entry name" value="RmlC-like_jellyroll"/>
</dbReference>
<reference evidence="6" key="1">
    <citation type="journal article" date="2019" name="Int. J. Syst. Evol. Microbiol.">
        <title>The Global Catalogue of Microorganisms (GCM) 10K type strain sequencing project: providing services to taxonomists for standard genome sequencing and annotation.</title>
        <authorList>
            <consortium name="The Broad Institute Genomics Platform"/>
            <consortium name="The Broad Institute Genome Sequencing Center for Infectious Disease"/>
            <person name="Wu L."/>
            <person name="Ma J."/>
        </authorList>
    </citation>
    <scope>NUCLEOTIDE SEQUENCE [LARGE SCALE GENOMIC DNA]</scope>
    <source>
        <strain evidence="6">KACC 11407</strain>
    </source>
</reference>
<feature type="domain" description="HTH araC/xylS-type" evidence="4">
    <location>
        <begin position="147"/>
        <end position="244"/>
    </location>
</feature>
<dbReference type="Pfam" id="PF02311">
    <property type="entry name" value="AraC_binding"/>
    <property type="match status" value="1"/>
</dbReference>